<proteinExistence type="inferred from homology"/>
<sequence length="211" mass="23520">MGFWARFLKRRANKPIRRLAKFYRGPAKFLALYPQYQIGLGTYGIPIVHDWQEGATLKLGSYTSIAENVEIFLGGHHRTDWVSLYPFPAMIPEAAGIRGYAITRGDVLIGSDVWLCSNAVILSGVTIGHGAVVAAGAVVSQDVAPYSVVAGNPARQIRWRFPEATRQALLAAAWWDWPEQEVRSLSCLLCSEQIEAFLDYARQRELRQAVD</sequence>
<dbReference type="PANTHER" id="PTHR43300:SF11">
    <property type="entry name" value="ACETYLTRANSFERASE RV3034C-RELATED"/>
    <property type="match status" value="1"/>
</dbReference>
<protein>
    <submittedName>
        <fullName evidence="2">Antibiotic acetyltransferase</fullName>
    </submittedName>
</protein>
<dbReference type="SUPFAM" id="SSF51161">
    <property type="entry name" value="Trimeric LpxA-like enzymes"/>
    <property type="match status" value="1"/>
</dbReference>
<dbReference type="Proteomes" id="UP000253831">
    <property type="component" value="Unassembled WGS sequence"/>
</dbReference>
<dbReference type="AlphaFoldDB" id="A0A369XSU3"/>
<comment type="caution">
    <text evidence="2">The sequence shown here is derived from an EMBL/GenBank/DDBJ whole genome shotgun (WGS) entry which is preliminary data.</text>
</comment>
<dbReference type="PANTHER" id="PTHR43300">
    <property type="entry name" value="ACETYLTRANSFERASE"/>
    <property type="match status" value="1"/>
</dbReference>
<accession>A0A369XSU3</accession>
<gene>
    <name evidence="2" type="ORF">DVS81_01600</name>
</gene>
<dbReference type="InterPro" id="IPR001451">
    <property type="entry name" value="Hexapep"/>
</dbReference>
<name>A0A369XSU3_9PROT</name>
<comment type="similarity">
    <text evidence="1">Belongs to the transferase hexapeptide repeat family.</text>
</comment>
<dbReference type="CDD" id="cd03349">
    <property type="entry name" value="LbH_XAT"/>
    <property type="match status" value="1"/>
</dbReference>
<organism evidence="2 3">
    <name type="scientific">Candidatus Accumulibacter meliphilus</name>
    <dbReference type="NCBI Taxonomy" id="2211374"/>
    <lineage>
        <taxon>Bacteria</taxon>
        <taxon>Pseudomonadati</taxon>
        <taxon>Pseudomonadota</taxon>
        <taxon>Betaproteobacteria</taxon>
        <taxon>Candidatus Accumulibacter</taxon>
    </lineage>
</organism>
<dbReference type="GO" id="GO:0016740">
    <property type="term" value="F:transferase activity"/>
    <property type="evidence" value="ECO:0007669"/>
    <property type="project" value="UniProtKB-KW"/>
</dbReference>
<evidence type="ECO:0000313" key="2">
    <source>
        <dbReference type="EMBL" id="RDE52475.1"/>
    </source>
</evidence>
<dbReference type="InterPro" id="IPR050179">
    <property type="entry name" value="Trans_hexapeptide_repeat"/>
</dbReference>
<reference evidence="2 3" key="1">
    <citation type="submission" date="2018-05" db="EMBL/GenBank/DDBJ databases">
        <title>Integrated omic analyses show evidence that a Ca. Accumulibacter phosphatis strain performs denitrification under micro-aerobic conditions.</title>
        <authorList>
            <person name="Camejo P.Y."/>
            <person name="Katherine M.D."/>
            <person name="Daniel N.R."/>
        </authorList>
    </citation>
    <scope>NUCLEOTIDE SEQUENCE [LARGE SCALE GENOMIC DNA]</scope>
    <source>
        <strain evidence="2">UW-LDO-IC</strain>
    </source>
</reference>
<evidence type="ECO:0000256" key="1">
    <source>
        <dbReference type="ARBA" id="ARBA00007274"/>
    </source>
</evidence>
<evidence type="ECO:0000313" key="3">
    <source>
        <dbReference type="Proteomes" id="UP000253831"/>
    </source>
</evidence>
<keyword evidence="2" id="KW-0808">Transferase</keyword>
<dbReference type="Gene3D" id="2.160.10.10">
    <property type="entry name" value="Hexapeptide repeat proteins"/>
    <property type="match status" value="1"/>
</dbReference>
<dbReference type="EMBL" id="QPGA01000001">
    <property type="protein sequence ID" value="RDE52475.1"/>
    <property type="molecule type" value="Genomic_DNA"/>
</dbReference>
<dbReference type="Pfam" id="PF00132">
    <property type="entry name" value="Hexapep"/>
    <property type="match status" value="1"/>
</dbReference>
<dbReference type="InterPro" id="IPR011004">
    <property type="entry name" value="Trimer_LpxA-like_sf"/>
</dbReference>